<dbReference type="RefSeq" id="WP_084339040.1">
    <property type="nucleotide sequence ID" value="NZ_CBKZNZ010000189.1"/>
</dbReference>
<evidence type="ECO:0000256" key="2">
    <source>
        <dbReference type="SAM" id="MobiDB-lite"/>
    </source>
</evidence>
<gene>
    <name evidence="3" type="ORF">SAMN05216186_12210</name>
</gene>
<evidence type="ECO:0000313" key="4">
    <source>
        <dbReference type="Proteomes" id="UP000198706"/>
    </source>
</evidence>
<dbReference type="EMBL" id="FNFD01000022">
    <property type="protein sequence ID" value="SDL47488.1"/>
    <property type="molecule type" value="Genomic_DNA"/>
</dbReference>
<dbReference type="STRING" id="137658.SAMN05216186_12210"/>
<organism evidence="3 4">
    <name type="scientific">Pseudomonas indica</name>
    <dbReference type="NCBI Taxonomy" id="137658"/>
    <lineage>
        <taxon>Bacteria</taxon>
        <taxon>Pseudomonadati</taxon>
        <taxon>Pseudomonadota</taxon>
        <taxon>Gammaproteobacteria</taxon>
        <taxon>Pseudomonadales</taxon>
        <taxon>Pseudomonadaceae</taxon>
        <taxon>Pseudomonas</taxon>
    </lineage>
</organism>
<sequence>MFGQINPMNFIVAHRLATNQNVDSKTATRHALVGSLLGEGILGPVIARQLAIRDAAAIPPATRPATGAPAGSTANPLENISQTLRTWTEAESQRDAEDLKRANELIAQANERRHQRTEALRALCESLGTLSTGSTCPATGTSEEPKDTASAA</sequence>
<feature type="compositionally biased region" description="Polar residues" evidence="2">
    <location>
        <begin position="129"/>
        <end position="142"/>
    </location>
</feature>
<dbReference type="AlphaFoldDB" id="A0A1G9KCD6"/>
<accession>A0A1G9KCD6</accession>
<reference evidence="3 4" key="1">
    <citation type="submission" date="2016-10" db="EMBL/GenBank/DDBJ databases">
        <authorList>
            <person name="de Groot N.N."/>
        </authorList>
    </citation>
    <scope>NUCLEOTIDE SEQUENCE [LARGE SCALE GENOMIC DNA]</scope>
    <source>
        <strain evidence="3 4">JCM 21544</strain>
    </source>
</reference>
<evidence type="ECO:0000313" key="3">
    <source>
        <dbReference type="EMBL" id="SDL47488.1"/>
    </source>
</evidence>
<keyword evidence="1" id="KW-0175">Coiled coil</keyword>
<feature type="compositionally biased region" description="Basic and acidic residues" evidence="2">
    <location>
        <begin position="143"/>
        <end position="152"/>
    </location>
</feature>
<feature type="region of interest" description="Disordered" evidence="2">
    <location>
        <begin position="129"/>
        <end position="152"/>
    </location>
</feature>
<feature type="coiled-coil region" evidence="1">
    <location>
        <begin position="92"/>
        <end position="119"/>
    </location>
</feature>
<dbReference type="Proteomes" id="UP000198706">
    <property type="component" value="Unassembled WGS sequence"/>
</dbReference>
<proteinExistence type="predicted"/>
<protein>
    <submittedName>
        <fullName evidence="3">Uncharacterized protein</fullName>
    </submittedName>
</protein>
<evidence type="ECO:0000256" key="1">
    <source>
        <dbReference type="SAM" id="Coils"/>
    </source>
</evidence>
<keyword evidence="4" id="KW-1185">Reference proteome</keyword>
<name>A0A1G9KCD6_9PSED</name>